<keyword evidence="13" id="KW-1185">Reference proteome</keyword>
<dbReference type="eggNOG" id="ENOG502QQTG">
    <property type="taxonomic scope" value="Eukaryota"/>
</dbReference>
<dbReference type="OMA" id="YKPPQML"/>
<dbReference type="PANTHER" id="PTHR28090:SF1">
    <property type="entry name" value="PROTEIN ROT1"/>
    <property type="match status" value="1"/>
</dbReference>
<proteinExistence type="inferred from homology"/>
<dbReference type="GO" id="GO:0051082">
    <property type="term" value="F:unfolded protein binding"/>
    <property type="evidence" value="ECO:0007669"/>
    <property type="project" value="TreeGrafter"/>
</dbReference>
<accession>M7PC95</accession>
<evidence type="ECO:0000256" key="11">
    <source>
        <dbReference type="SAM" id="SignalP"/>
    </source>
</evidence>
<protein>
    <recommendedName>
        <fullName evidence="4">Protein ROT1</fullName>
    </recommendedName>
    <alternativeName>
        <fullName evidence="3">Protein rot1</fullName>
    </alternativeName>
</protein>
<evidence type="ECO:0000256" key="1">
    <source>
        <dbReference type="ARBA" id="ARBA00004115"/>
    </source>
</evidence>
<reference evidence="13" key="1">
    <citation type="journal article" date="2016" name="Nat. Commun.">
        <title>Genome analysis of three Pneumocystis species reveals adaptation mechanisms to life exclusively in mammalian hosts.</title>
        <authorList>
            <person name="Ma L."/>
            <person name="Chen Z."/>
            <person name="Huang D.W."/>
            <person name="Kutty G."/>
            <person name="Ishihara M."/>
            <person name="Wang H."/>
            <person name="Abouelleil A."/>
            <person name="Bishop L."/>
            <person name="Davey E."/>
            <person name="Deng R."/>
            <person name="Deng X."/>
            <person name="Fan L."/>
            <person name="Fantoni G."/>
            <person name="Fitzgerald M."/>
            <person name="Gogineni E."/>
            <person name="Goldberg J.M."/>
            <person name="Handley G."/>
            <person name="Hu X."/>
            <person name="Huber C."/>
            <person name="Jiao X."/>
            <person name="Jones K."/>
            <person name="Levin J.Z."/>
            <person name="Liu Y."/>
            <person name="Macdonald P."/>
            <person name="Melnikov A."/>
            <person name="Raley C."/>
            <person name="Sassi M."/>
            <person name="Sherman B.T."/>
            <person name="Song X."/>
            <person name="Sykes S."/>
            <person name="Tran B."/>
            <person name="Walsh L."/>
            <person name="Xia Y."/>
            <person name="Yang J."/>
            <person name="Young S."/>
            <person name="Zeng Q."/>
            <person name="Zheng X."/>
            <person name="Stephens R."/>
            <person name="Nusbaum C."/>
            <person name="Birren B.W."/>
            <person name="Azadi P."/>
            <person name="Lempicki R.A."/>
            <person name="Cuomo C.A."/>
            <person name="Kovacs J.A."/>
        </authorList>
    </citation>
    <scope>NUCLEOTIDE SEQUENCE [LARGE SCALE GENOMIC DNA]</scope>
    <source>
        <strain evidence="13">B123</strain>
    </source>
</reference>
<dbReference type="InterPro" id="IPR019623">
    <property type="entry name" value="Rot1"/>
</dbReference>
<feature type="chain" id="PRO_5004082753" description="Protein ROT1" evidence="11">
    <location>
        <begin position="22"/>
        <end position="228"/>
    </location>
</feature>
<dbReference type="GO" id="GO:0006458">
    <property type="term" value="P:'de novo' protein folding"/>
    <property type="evidence" value="ECO:0007669"/>
    <property type="project" value="InterPro"/>
</dbReference>
<organism evidence="12 13">
    <name type="scientific">Pneumocystis murina (strain B123)</name>
    <name type="common">Mouse pneumocystis pneumonia agent</name>
    <name type="synonym">Pneumocystis carinii f. sp. muris</name>
    <dbReference type="NCBI Taxonomy" id="1069680"/>
    <lineage>
        <taxon>Eukaryota</taxon>
        <taxon>Fungi</taxon>
        <taxon>Dikarya</taxon>
        <taxon>Ascomycota</taxon>
        <taxon>Taphrinomycotina</taxon>
        <taxon>Pneumocystomycetes</taxon>
        <taxon>Pneumocystaceae</taxon>
        <taxon>Pneumocystis</taxon>
    </lineage>
</organism>
<comment type="caution">
    <text evidence="12">The sequence shown here is derived from an EMBL/GenBank/DDBJ whole genome shotgun (WGS) entry which is preliminary data.</text>
</comment>
<dbReference type="Pfam" id="PF10681">
    <property type="entry name" value="Rot1"/>
    <property type="match status" value="1"/>
</dbReference>
<evidence type="ECO:0000313" key="12">
    <source>
        <dbReference type="EMBL" id="EMR08099.1"/>
    </source>
</evidence>
<keyword evidence="7" id="KW-0256">Endoplasmic reticulum</keyword>
<dbReference type="GeneID" id="19897226"/>
<evidence type="ECO:0000256" key="7">
    <source>
        <dbReference type="ARBA" id="ARBA00022824"/>
    </source>
</evidence>
<dbReference type="HOGENOM" id="CLU_071622_0_0_1"/>
<dbReference type="OrthoDB" id="5327821at2759"/>
<evidence type="ECO:0000256" key="9">
    <source>
        <dbReference type="ARBA" id="ARBA00023136"/>
    </source>
</evidence>
<gene>
    <name evidence="12" type="ORF">PNEG_03539</name>
</gene>
<feature type="transmembrane region" description="Helical" evidence="10">
    <location>
        <begin position="207"/>
        <end position="227"/>
    </location>
</feature>
<evidence type="ECO:0000256" key="5">
    <source>
        <dbReference type="ARBA" id="ARBA00022692"/>
    </source>
</evidence>
<evidence type="ECO:0000256" key="4">
    <source>
        <dbReference type="ARBA" id="ARBA00017291"/>
    </source>
</evidence>
<dbReference type="GO" id="GO:0005789">
    <property type="term" value="C:endoplasmic reticulum membrane"/>
    <property type="evidence" value="ECO:0007669"/>
    <property type="project" value="UniProtKB-SubCell"/>
</dbReference>
<evidence type="ECO:0000256" key="6">
    <source>
        <dbReference type="ARBA" id="ARBA00022729"/>
    </source>
</evidence>
<dbReference type="EMBL" id="AFWA02000016">
    <property type="protein sequence ID" value="EMR08099.1"/>
    <property type="molecule type" value="Genomic_DNA"/>
</dbReference>
<evidence type="ECO:0000256" key="2">
    <source>
        <dbReference type="ARBA" id="ARBA00007149"/>
    </source>
</evidence>
<keyword evidence="5 10" id="KW-0812">Transmembrane</keyword>
<comment type="subcellular location">
    <subcellularLocation>
        <location evidence="1">Endoplasmic reticulum membrane</location>
        <topology evidence="1">Single-pass type I membrane protein</topology>
    </subcellularLocation>
</comment>
<comment type="similarity">
    <text evidence="2">Belongs to the ROT1 family.</text>
</comment>
<feature type="signal peptide" evidence="11">
    <location>
        <begin position="1"/>
        <end position="21"/>
    </location>
</feature>
<name>M7PC95_PNEMU</name>
<evidence type="ECO:0000256" key="10">
    <source>
        <dbReference type="SAM" id="Phobius"/>
    </source>
</evidence>
<evidence type="ECO:0000313" key="13">
    <source>
        <dbReference type="Proteomes" id="UP000011958"/>
    </source>
</evidence>
<dbReference type="RefSeq" id="XP_007875631.1">
    <property type="nucleotide sequence ID" value="XM_007877440.1"/>
</dbReference>
<keyword evidence="8 10" id="KW-1133">Transmembrane helix</keyword>
<dbReference type="VEuPathDB" id="FungiDB:PNEG_03539"/>
<keyword evidence="6 11" id="KW-0732">Signal</keyword>
<dbReference type="AlphaFoldDB" id="M7PC95"/>
<sequence>MNTPIYLLFIALTLFMAGCHSYERGLAGTWTSKSKSVFTGPEFYDPIRDVMFPPRLTGISYSFTDDGYFEESLYRVSSNPTAPECSVAVMQWQHGLYQKLDNGSLLLNPIPSDGRQIFSDPCAGLTSRYTRFSVKELIIKYEVILDPYYKEYKLLLYQFDGTPVQPLYFVHFPPKMLPTVTLTPLSTRILQKRSFESHFFSFLTFNTNYICWIGILMILLGTFGYYIF</sequence>
<dbReference type="Proteomes" id="UP000011958">
    <property type="component" value="Unassembled WGS sequence"/>
</dbReference>
<dbReference type="PANTHER" id="PTHR28090">
    <property type="entry name" value="PROTEIN ROT1"/>
    <property type="match status" value="1"/>
</dbReference>
<evidence type="ECO:0000256" key="8">
    <source>
        <dbReference type="ARBA" id="ARBA00022989"/>
    </source>
</evidence>
<dbReference type="STRING" id="1069680.M7PC95"/>
<keyword evidence="9 10" id="KW-0472">Membrane</keyword>
<evidence type="ECO:0000256" key="3">
    <source>
        <dbReference type="ARBA" id="ARBA00016195"/>
    </source>
</evidence>